<reference evidence="5 8" key="2">
    <citation type="submission" date="2017-08" db="EMBL/GenBank/DDBJ databases">
        <title>The complete genome sequence of moderately halophilic actinomycete Actinopolyspora erythraea YIM 90600, the producer of novel erythromycin, novel actinopolysporins A-C and tubercidin.</title>
        <authorList>
            <person name="Yin M."/>
            <person name="Tang S."/>
        </authorList>
    </citation>
    <scope>NUCLEOTIDE SEQUENCE [LARGE SCALE GENOMIC DNA]</scope>
    <source>
        <strain evidence="5 8">YIM 90600</strain>
    </source>
</reference>
<dbReference type="Proteomes" id="UP000215043">
    <property type="component" value="Chromosome"/>
</dbReference>
<dbReference type="OrthoDB" id="3174546at2"/>
<dbReference type="KEGG" id="aey:CDG81_11135"/>
<dbReference type="InterPro" id="IPR014729">
    <property type="entry name" value="Rossmann-like_a/b/a_fold"/>
</dbReference>
<sequence>MNQDGDLTRTVVVGVDGSEASTDAVRWAASVASWRRARLLVVHVFRPVGVNTRLEASEGADTPRDVEHILTFAASAAHGGPDGPPVRTRRVRGRPVPALLAETQRAELLVLGASGREGFPGMLVGSTAVAVLSRAVCPVAVIRPRPGQDRFPEEGPVLVGIDGSPMSERALGIAFEYADHWRTSLVAVHSWNDVEYDTSGENGADESYAERGERLLAERLGGWRQRYPDVSVRRVVGRDRPRRELLRGSEAARLVVLGSRGRGGFRGLLLGSTSQALIEHAHCPVLVVRPRQEER</sequence>
<dbReference type="eggNOG" id="COG0589">
    <property type="taxonomic scope" value="Bacteria"/>
</dbReference>
<organism evidence="5 8">
    <name type="scientific">Actinopolyspora erythraea</name>
    <dbReference type="NCBI Taxonomy" id="414996"/>
    <lineage>
        <taxon>Bacteria</taxon>
        <taxon>Bacillati</taxon>
        <taxon>Actinomycetota</taxon>
        <taxon>Actinomycetes</taxon>
        <taxon>Actinopolysporales</taxon>
        <taxon>Actinopolysporaceae</taxon>
        <taxon>Actinopolyspora</taxon>
    </lineage>
</organism>
<dbReference type="GO" id="GO:0005524">
    <property type="term" value="F:ATP binding"/>
    <property type="evidence" value="ECO:0007669"/>
    <property type="project" value="UniProtKB-KW"/>
</dbReference>
<evidence type="ECO:0000313" key="6">
    <source>
        <dbReference type="EMBL" id="KGI81494.1"/>
    </source>
</evidence>
<evidence type="ECO:0000259" key="4">
    <source>
        <dbReference type="Pfam" id="PF00582"/>
    </source>
</evidence>
<evidence type="ECO:0000313" key="8">
    <source>
        <dbReference type="Proteomes" id="UP000215043"/>
    </source>
</evidence>
<dbReference type="Gene3D" id="3.40.50.620">
    <property type="entry name" value="HUPs"/>
    <property type="match status" value="2"/>
</dbReference>
<keyword evidence="7" id="KW-1185">Reference proteome</keyword>
<evidence type="ECO:0000256" key="1">
    <source>
        <dbReference type="ARBA" id="ARBA00008791"/>
    </source>
</evidence>
<dbReference type="HOGENOM" id="CLU_049301_2_3_11"/>
<dbReference type="PANTHER" id="PTHR46268">
    <property type="entry name" value="STRESS RESPONSE PROTEIN NHAX"/>
    <property type="match status" value="1"/>
</dbReference>
<evidence type="ECO:0000256" key="3">
    <source>
        <dbReference type="ARBA" id="ARBA00022840"/>
    </source>
</evidence>
<gene>
    <name evidence="5" type="ORF">CDG81_11135</name>
    <name evidence="6" type="ORF">IL38_11190</name>
</gene>
<dbReference type="Proteomes" id="UP000029737">
    <property type="component" value="Unassembled WGS sequence"/>
</dbReference>
<accession>A0A099D667</accession>
<evidence type="ECO:0000256" key="2">
    <source>
        <dbReference type="ARBA" id="ARBA00022741"/>
    </source>
</evidence>
<dbReference type="EMBL" id="JPMV01000018">
    <property type="protein sequence ID" value="KGI81494.1"/>
    <property type="molecule type" value="Genomic_DNA"/>
</dbReference>
<dbReference type="AlphaFoldDB" id="A0A099D667"/>
<dbReference type="InterPro" id="IPR006016">
    <property type="entry name" value="UspA"/>
</dbReference>
<dbReference type="PANTHER" id="PTHR46268:SF27">
    <property type="entry name" value="UNIVERSAL STRESS PROTEIN RV2623"/>
    <property type="match status" value="1"/>
</dbReference>
<feature type="domain" description="UspA" evidence="4">
    <location>
        <begin position="156"/>
        <end position="289"/>
    </location>
</feature>
<dbReference type="RefSeq" id="WP_043573164.1">
    <property type="nucleotide sequence ID" value="NZ_CP022752.1"/>
</dbReference>
<dbReference type="Pfam" id="PF00582">
    <property type="entry name" value="Usp"/>
    <property type="match status" value="2"/>
</dbReference>
<protein>
    <submittedName>
        <fullName evidence="5">Universal stress protein</fullName>
    </submittedName>
</protein>
<keyword evidence="2" id="KW-0547">Nucleotide-binding</keyword>
<dbReference type="PRINTS" id="PR01438">
    <property type="entry name" value="UNVRSLSTRESS"/>
</dbReference>
<keyword evidence="3" id="KW-0067">ATP-binding</keyword>
<feature type="domain" description="UspA" evidence="4">
    <location>
        <begin position="9"/>
        <end position="143"/>
    </location>
</feature>
<comment type="similarity">
    <text evidence="1">Belongs to the universal stress protein A family.</text>
</comment>
<evidence type="ECO:0000313" key="5">
    <source>
        <dbReference type="EMBL" id="ASU78738.1"/>
    </source>
</evidence>
<dbReference type="EMBL" id="CP022752">
    <property type="protein sequence ID" value="ASU78738.1"/>
    <property type="molecule type" value="Genomic_DNA"/>
</dbReference>
<proteinExistence type="inferred from homology"/>
<evidence type="ECO:0000313" key="7">
    <source>
        <dbReference type="Proteomes" id="UP000029737"/>
    </source>
</evidence>
<reference evidence="6 7" key="1">
    <citation type="journal article" date="2014" name="PLoS ONE">
        <title>Identification and Characterization of a New Erythromycin Biosynthetic Gene Cluster in Actinopolyspora erythraea YIM90600, a Novel Erythronolide-Producing Halophilic Actinomycete Isolated from Salt Field.</title>
        <authorList>
            <person name="Chen D."/>
            <person name="Feng J."/>
            <person name="Huang L."/>
            <person name="Zhang Q."/>
            <person name="Wu J."/>
            <person name="Zhu X."/>
            <person name="Duan Y."/>
            <person name="Xu Z."/>
        </authorList>
    </citation>
    <scope>NUCLEOTIDE SEQUENCE [LARGE SCALE GENOMIC DNA]</scope>
    <source>
        <strain evidence="6 7">YIM90600</strain>
    </source>
</reference>
<name>A0A099D667_9ACTN</name>
<dbReference type="InterPro" id="IPR006015">
    <property type="entry name" value="Universal_stress_UspA"/>
</dbReference>
<dbReference type="SUPFAM" id="SSF52402">
    <property type="entry name" value="Adenine nucleotide alpha hydrolases-like"/>
    <property type="match status" value="2"/>
</dbReference>